<reference evidence="1" key="1">
    <citation type="submission" date="2014-09" db="EMBL/GenBank/DDBJ databases">
        <title>Genome sequence of the luminous mushroom Mycena chlorophos for searching fungal bioluminescence genes.</title>
        <authorList>
            <person name="Tanaka Y."/>
            <person name="Kasuga D."/>
            <person name="Oba Y."/>
            <person name="Hase S."/>
            <person name="Sato K."/>
            <person name="Oba Y."/>
            <person name="Sakakibara Y."/>
        </authorList>
    </citation>
    <scope>NUCLEOTIDE SEQUENCE</scope>
</reference>
<keyword evidence="2" id="KW-1185">Reference proteome</keyword>
<proteinExistence type="predicted"/>
<sequence>MRFGNTTLLSRLRFPQRFLRESDRRRTIFLETCPAFAFWLVVAALNGQHRLVNLNVVPVTFDSCRCNADLASDNNDDVWGRHDMDAPIANLERVHTRKQNAIWTFSLASEEARTSSESTTADEQPPRSPYRSRSFFPVVVGLRWPL</sequence>
<accession>A0ABQ0LZU3</accession>
<gene>
    <name evidence="1" type="ORF">MCHLO_13259</name>
</gene>
<protein>
    <submittedName>
        <fullName evidence="1">Uncharacterized protein</fullName>
    </submittedName>
</protein>
<dbReference type="EMBL" id="DF849320">
    <property type="protein sequence ID" value="GAT56630.1"/>
    <property type="molecule type" value="Genomic_DNA"/>
</dbReference>
<evidence type="ECO:0000313" key="2">
    <source>
        <dbReference type="Proteomes" id="UP000815677"/>
    </source>
</evidence>
<dbReference type="Proteomes" id="UP000815677">
    <property type="component" value="Unassembled WGS sequence"/>
</dbReference>
<name>A0ABQ0LZU3_MYCCL</name>
<organism evidence="1 2">
    <name type="scientific">Mycena chlorophos</name>
    <name type="common">Agaric fungus</name>
    <name type="synonym">Agaricus chlorophos</name>
    <dbReference type="NCBI Taxonomy" id="658473"/>
    <lineage>
        <taxon>Eukaryota</taxon>
        <taxon>Fungi</taxon>
        <taxon>Dikarya</taxon>
        <taxon>Basidiomycota</taxon>
        <taxon>Agaricomycotina</taxon>
        <taxon>Agaricomycetes</taxon>
        <taxon>Agaricomycetidae</taxon>
        <taxon>Agaricales</taxon>
        <taxon>Marasmiineae</taxon>
        <taxon>Mycenaceae</taxon>
        <taxon>Mycena</taxon>
    </lineage>
</organism>
<evidence type="ECO:0000313" key="1">
    <source>
        <dbReference type="EMBL" id="GAT56630.1"/>
    </source>
</evidence>